<feature type="chain" id="PRO_5039455080" evidence="6">
    <location>
        <begin position="23"/>
        <end position="578"/>
    </location>
</feature>
<dbReference type="InterPro" id="IPR000914">
    <property type="entry name" value="SBP_5_dom"/>
</dbReference>
<dbReference type="STRING" id="1121306.SAMN02745196_01334"/>
<dbReference type="GO" id="GO:0042597">
    <property type="term" value="C:periplasmic space"/>
    <property type="evidence" value="ECO:0007669"/>
    <property type="project" value="UniProtKB-ARBA"/>
</dbReference>
<feature type="signal peptide" evidence="6">
    <location>
        <begin position="1"/>
        <end position="22"/>
    </location>
</feature>
<dbReference type="OrthoDB" id="9801912at2"/>
<dbReference type="PANTHER" id="PTHR30290">
    <property type="entry name" value="PERIPLASMIC BINDING COMPONENT OF ABC TRANSPORTER"/>
    <property type="match status" value="1"/>
</dbReference>
<dbReference type="Gene3D" id="3.40.190.10">
    <property type="entry name" value="Periplasmic binding protein-like II"/>
    <property type="match status" value="1"/>
</dbReference>
<dbReference type="Gene3D" id="3.90.76.10">
    <property type="entry name" value="Dipeptide-binding Protein, Domain 1"/>
    <property type="match status" value="1"/>
</dbReference>
<feature type="domain" description="Solute-binding protein family 5" evidence="7">
    <location>
        <begin position="94"/>
        <end position="494"/>
    </location>
</feature>
<dbReference type="CDD" id="cd08504">
    <property type="entry name" value="PBP2_OppA"/>
    <property type="match status" value="1"/>
</dbReference>
<feature type="region of interest" description="Disordered" evidence="5">
    <location>
        <begin position="26"/>
        <end position="48"/>
    </location>
</feature>
<dbReference type="InterPro" id="IPR039424">
    <property type="entry name" value="SBP_5"/>
</dbReference>
<evidence type="ECO:0000313" key="9">
    <source>
        <dbReference type="Proteomes" id="UP000184526"/>
    </source>
</evidence>
<dbReference type="InterPro" id="IPR023765">
    <property type="entry name" value="SBP_5_CS"/>
</dbReference>
<dbReference type="PANTHER" id="PTHR30290:SF10">
    <property type="entry name" value="PERIPLASMIC OLIGOPEPTIDE-BINDING PROTEIN-RELATED"/>
    <property type="match status" value="1"/>
</dbReference>
<evidence type="ECO:0000256" key="5">
    <source>
        <dbReference type="SAM" id="MobiDB-lite"/>
    </source>
</evidence>
<dbReference type="SUPFAM" id="SSF53850">
    <property type="entry name" value="Periplasmic binding protein-like II"/>
    <property type="match status" value="1"/>
</dbReference>
<keyword evidence="4 6" id="KW-0732">Signal</keyword>
<dbReference type="EMBL" id="FQXP01000005">
    <property type="protein sequence ID" value="SHH78155.1"/>
    <property type="molecule type" value="Genomic_DNA"/>
</dbReference>
<evidence type="ECO:0000256" key="1">
    <source>
        <dbReference type="ARBA" id="ARBA00004193"/>
    </source>
</evidence>
<dbReference type="AlphaFoldDB" id="A0A1M5VSC1"/>
<dbReference type="Proteomes" id="UP000184526">
    <property type="component" value="Unassembled WGS sequence"/>
</dbReference>
<dbReference type="PROSITE" id="PS01040">
    <property type="entry name" value="SBP_BACTERIAL_5"/>
    <property type="match status" value="1"/>
</dbReference>
<dbReference type="PIRSF" id="PIRSF002741">
    <property type="entry name" value="MppA"/>
    <property type="match status" value="1"/>
</dbReference>
<comment type="similarity">
    <text evidence="2">Belongs to the bacterial solute-binding protein 5 family.</text>
</comment>
<dbReference type="FunFam" id="3.90.76.10:FF:000001">
    <property type="entry name" value="Oligopeptide ABC transporter substrate-binding protein"/>
    <property type="match status" value="1"/>
</dbReference>
<dbReference type="GO" id="GO:0015833">
    <property type="term" value="P:peptide transport"/>
    <property type="evidence" value="ECO:0007669"/>
    <property type="project" value="TreeGrafter"/>
</dbReference>
<organism evidence="8 9">
    <name type="scientific">Clostridium collagenovorans DSM 3089</name>
    <dbReference type="NCBI Taxonomy" id="1121306"/>
    <lineage>
        <taxon>Bacteria</taxon>
        <taxon>Bacillati</taxon>
        <taxon>Bacillota</taxon>
        <taxon>Clostridia</taxon>
        <taxon>Eubacteriales</taxon>
        <taxon>Clostridiaceae</taxon>
        <taxon>Clostridium</taxon>
    </lineage>
</organism>
<evidence type="ECO:0000256" key="2">
    <source>
        <dbReference type="ARBA" id="ARBA00005695"/>
    </source>
</evidence>
<keyword evidence="9" id="KW-1185">Reference proteome</keyword>
<dbReference type="InterPro" id="IPR030678">
    <property type="entry name" value="Peptide/Ni-bd"/>
</dbReference>
<evidence type="ECO:0000256" key="4">
    <source>
        <dbReference type="ARBA" id="ARBA00022729"/>
    </source>
</evidence>
<evidence type="ECO:0000259" key="7">
    <source>
        <dbReference type="Pfam" id="PF00496"/>
    </source>
</evidence>
<feature type="region of interest" description="Disordered" evidence="5">
    <location>
        <begin position="82"/>
        <end position="106"/>
    </location>
</feature>
<evidence type="ECO:0000313" key="8">
    <source>
        <dbReference type="EMBL" id="SHH78155.1"/>
    </source>
</evidence>
<dbReference type="RefSeq" id="WP_072831255.1">
    <property type="nucleotide sequence ID" value="NZ_FQXP01000005.1"/>
</dbReference>
<dbReference type="PROSITE" id="PS51257">
    <property type="entry name" value="PROKAR_LIPOPROTEIN"/>
    <property type="match status" value="1"/>
</dbReference>
<evidence type="ECO:0000256" key="6">
    <source>
        <dbReference type="SAM" id="SignalP"/>
    </source>
</evidence>
<dbReference type="Pfam" id="PF00496">
    <property type="entry name" value="SBP_bac_5"/>
    <property type="match status" value="1"/>
</dbReference>
<dbReference type="GO" id="GO:0043190">
    <property type="term" value="C:ATP-binding cassette (ABC) transporter complex"/>
    <property type="evidence" value="ECO:0007669"/>
    <property type="project" value="InterPro"/>
</dbReference>
<evidence type="ECO:0000256" key="3">
    <source>
        <dbReference type="ARBA" id="ARBA00022448"/>
    </source>
</evidence>
<keyword evidence="3" id="KW-0813">Transport</keyword>
<comment type="subcellular location">
    <subcellularLocation>
        <location evidence="1">Cell membrane</location>
        <topology evidence="1">Lipid-anchor</topology>
    </subcellularLocation>
</comment>
<proteinExistence type="inferred from homology"/>
<name>A0A1M5VSC1_9CLOT</name>
<dbReference type="Gene3D" id="3.10.105.10">
    <property type="entry name" value="Dipeptide-binding Protein, Domain 3"/>
    <property type="match status" value="1"/>
</dbReference>
<dbReference type="GO" id="GO:1904680">
    <property type="term" value="F:peptide transmembrane transporter activity"/>
    <property type="evidence" value="ECO:0007669"/>
    <property type="project" value="TreeGrafter"/>
</dbReference>
<sequence>MKSKKILATILALSVLSTSALVGCGDKKEASGKDNQGSTNSGDKDKDQYLNIFGGEPQLLDPTIASITTTWEALGPMHEGLTRVVGSQNGGADKIEPGVAESWEGNDDSTEFTFKLRKDAKWQDGTPVTAQDFVYSLKRVVDPRVASDYATFLDPFLKGAKECTSLTGKDDATIDAALEKLGVTAVDDYTLKFELTKPTPYFLQLSYFPTLKPVQKKAIEEYGSKYGTEAEKTMANGPYILTDWKHNGSMTYEKNPNYWDKDNVFIEKIHKINVQDTNSAMQAIYNGEVDRGGVNDPQWIQKFDQSGDFDVISRPDYGVESLIFNPKEGPTSNIKIRKALAAGFDRDQYSKDMAQGLNIPAYEFVPDTVSLDGKSFQERAGAPKYTKKLIEEVKDPKALLIEGMKEAGLGDDPSKLDISITMRGDNEFCKKQGEWFQNKWKESLGINVKVVTLQYQIMFENMKNGDYNIAVGGWSADFDDPSNFLDLYVSEGGYYSYLGWKNEEYNKLIKDGEMETDPQKRAEIYTKAEKILTYDDVLITPFEHGKYNTYQRKYIKNYNLPGLASYCMDYKGVYTQGR</sequence>
<protein>
    <submittedName>
        <fullName evidence="8">Oligopeptide transport system substrate-binding protein</fullName>
    </submittedName>
</protein>
<gene>
    <name evidence="8" type="ORF">SAMN02745196_01334</name>
</gene>
<reference evidence="8 9" key="1">
    <citation type="submission" date="2016-11" db="EMBL/GenBank/DDBJ databases">
        <authorList>
            <person name="Jaros S."/>
            <person name="Januszkiewicz K."/>
            <person name="Wedrychowicz H."/>
        </authorList>
    </citation>
    <scope>NUCLEOTIDE SEQUENCE [LARGE SCALE GENOMIC DNA]</scope>
    <source>
        <strain evidence="8 9">DSM 3089</strain>
    </source>
</reference>
<accession>A0A1M5VSC1</accession>